<dbReference type="InterPro" id="IPR011990">
    <property type="entry name" value="TPR-like_helical_dom_sf"/>
</dbReference>
<evidence type="ECO:0000256" key="2">
    <source>
        <dbReference type="SAM" id="Coils"/>
    </source>
</evidence>
<organism evidence="5 6">
    <name type="scientific">Pukyongia salina</name>
    <dbReference type="NCBI Taxonomy" id="2094025"/>
    <lineage>
        <taxon>Bacteria</taxon>
        <taxon>Pseudomonadati</taxon>
        <taxon>Bacteroidota</taxon>
        <taxon>Flavobacteriia</taxon>
        <taxon>Flavobacteriales</taxon>
        <taxon>Flavobacteriaceae</taxon>
        <taxon>Pukyongia</taxon>
    </lineage>
</organism>
<evidence type="ECO:0000259" key="4">
    <source>
        <dbReference type="Pfam" id="PF12770"/>
    </source>
</evidence>
<reference evidence="5 6" key="1">
    <citation type="submission" date="2018-02" db="EMBL/GenBank/DDBJ databases">
        <title>Genomic analysis of the strain RR4-38 isolated from a seawater recirculating aquaculture system.</title>
        <authorList>
            <person name="Kim Y.-S."/>
            <person name="Jang Y.H."/>
            <person name="Kim K.-H."/>
        </authorList>
    </citation>
    <scope>NUCLEOTIDE SEQUENCE [LARGE SCALE GENOMIC DNA]</scope>
    <source>
        <strain evidence="5 6">RR4-38</strain>
    </source>
</reference>
<evidence type="ECO:0000256" key="3">
    <source>
        <dbReference type="SAM" id="Phobius"/>
    </source>
</evidence>
<dbReference type="Pfam" id="PF12770">
    <property type="entry name" value="CHAT"/>
    <property type="match status" value="1"/>
</dbReference>
<dbReference type="PANTHER" id="PTHR10098">
    <property type="entry name" value="RAPSYN-RELATED"/>
    <property type="match status" value="1"/>
</dbReference>
<dbReference type="PROSITE" id="PS50005">
    <property type="entry name" value="TPR"/>
    <property type="match status" value="1"/>
</dbReference>
<feature type="coiled-coil region" evidence="2">
    <location>
        <begin position="486"/>
        <end position="549"/>
    </location>
</feature>
<dbReference type="SMART" id="SM00028">
    <property type="entry name" value="TPR"/>
    <property type="match status" value="4"/>
</dbReference>
<evidence type="ECO:0000256" key="1">
    <source>
        <dbReference type="PROSITE-ProRule" id="PRU00339"/>
    </source>
</evidence>
<dbReference type="PANTHER" id="PTHR10098:SF112">
    <property type="entry name" value="SLR0380 PROTEIN"/>
    <property type="match status" value="1"/>
</dbReference>
<keyword evidence="1" id="KW-0802">TPR repeat</keyword>
<keyword evidence="6" id="KW-1185">Reference proteome</keyword>
<sequence length="1083" mass="123738">MKPIPGKYFGVLLLLCIFGIFELHSQSERNTWQQTVDAYIDANQPKKADSVLQKQREIFLQAGQLDSLHQFPGKIGRIAKLQHDAKTAAAKAEAFISYLKTKTNNPRTLSKAYLDIDNLYVFLVDDQNALKSSLTALQYANTIPDVTQEELGKINYAIGGNYYALYDLANALKYFKASASAYERSAAVKKDILADAYNGVAVSMWTLNKLDSARIYFNKAISATEESDLTGFNRTYYIVAFQFNLALVIDAQGQLGEAIAMKEEIIKQLQKIINECEDDFLVKKSKRLLASAISNLAAFYNDTGYLTKAYEMLLFAHEKKKEVYEIHSPRLATSLTQIALAEFELKEFDKSIATATLALENLKKSPSEYPSVEADVYAMLGKSHAAIGEIEKADSYFKTSLKLFRKAYPEAYSQEFLIFLRDYSQFLADHGKAQMAIDIARDAYRYIFENEGAASFSTLKEVTNLSEIYYKAADYENAQKWAQKGKEILDLKLKDAKSDIDSVQVEFRRPAITLMEVRSLYRTNTSRDSLFLKRQIEKLNKAVASLEKRKTTTFSPEDVNMILEEYKALSTESKKMYFELFELSGDKKYLDKTVAIHESGIYNRIRTQFNVKNDISFGSLPDSVLKKENELKTSISSALSGDSSNRLENYLKASQNWRSFLDTLKQKYPKYYDLRYATIEEDLGDIQQKIPENTTIVRYFFIENDLFVFILNRNTSEIRTLNYDHVKEHILNLAEDQSDLERTSTSLAILYDKLWRPIEDLVSTRKVVIIPDRDLFNLSFETLSPVKITHFKQLATQSLLAQKVISYSYSLFLLKQPAPTYVYPKNFVAFAPEFNEDMKMEYRFAITDSLDLDKTYIKLLPQPFSTELVKKYANIFDGESFLNKHSTKEVFKLNAREHKIIHIGTHAESNNITPEFSRLIFAKDVAKEAKREDNSLFTYEIYDYNVASNLTILTACETGKPTFEPGEGMISLAHAFNYAGSESILTSLWKIDEKSSNEILGYFYDNLKDGMPKDEALRQAKLSYLAVAKGRTLAPQYWSGLVLMGDTSPLELHSEFPFWPWFLGGLVILAVMLFVFREKDPTK</sequence>
<dbReference type="InterPro" id="IPR024983">
    <property type="entry name" value="CHAT_dom"/>
</dbReference>
<keyword evidence="2" id="KW-0175">Coiled coil</keyword>
<dbReference type="Proteomes" id="UP000238442">
    <property type="component" value="Chromosome"/>
</dbReference>
<protein>
    <recommendedName>
        <fullName evidence="4">CHAT domain-containing protein</fullName>
    </recommendedName>
</protein>
<keyword evidence="3" id="KW-0812">Transmembrane</keyword>
<feature type="transmembrane region" description="Helical" evidence="3">
    <location>
        <begin position="1058"/>
        <end position="1076"/>
    </location>
</feature>
<name>A0A2S0HWE4_9FLAO</name>
<dbReference type="AlphaFoldDB" id="A0A2S0HWE4"/>
<keyword evidence="3" id="KW-1133">Transmembrane helix</keyword>
<evidence type="ECO:0000313" key="6">
    <source>
        <dbReference type="Proteomes" id="UP000238442"/>
    </source>
</evidence>
<feature type="domain" description="CHAT" evidence="4">
    <location>
        <begin position="749"/>
        <end position="1046"/>
    </location>
</feature>
<keyword evidence="3" id="KW-0472">Membrane</keyword>
<dbReference type="OrthoDB" id="9771112at2"/>
<dbReference type="SUPFAM" id="SSF48452">
    <property type="entry name" value="TPR-like"/>
    <property type="match status" value="3"/>
</dbReference>
<dbReference type="InterPro" id="IPR019734">
    <property type="entry name" value="TPR_rpt"/>
</dbReference>
<accession>A0A2S0HWE4</accession>
<proteinExistence type="predicted"/>
<feature type="repeat" description="TPR" evidence="1">
    <location>
        <begin position="374"/>
        <end position="407"/>
    </location>
</feature>
<dbReference type="RefSeq" id="WP_105216248.1">
    <property type="nucleotide sequence ID" value="NZ_CP027062.1"/>
</dbReference>
<dbReference type="EMBL" id="CP027062">
    <property type="protein sequence ID" value="AVI51007.1"/>
    <property type="molecule type" value="Genomic_DNA"/>
</dbReference>
<evidence type="ECO:0000313" key="5">
    <source>
        <dbReference type="EMBL" id="AVI51007.1"/>
    </source>
</evidence>
<gene>
    <name evidence="5" type="ORF">C5O00_07390</name>
</gene>
<dbReference type="KEGG" id="aue:C5O00_07390"/>
<dbReference type="Gene3D" id="1.25.40.10">
    <property type="entry name" value="Tetratricopeptide repeat domain"/>
    <property type="match status" value="2"/>
</dbReference>